<dbReference type="GO" id="GO:0016747">
    <property type="term" value="F:acyltransferase activity, transferring groups other than amino-acyl groups"/>
    <property type="evidence" value="ECO:0007669"/>
    <property type="project" value="UniProtKB-ARBA"/>
</dbReference>
<keyword evidence="4" id="KW-1185">Reference proteome</keyword>
<dbReference type="Proteomes" id="UP001603857">
    <property type="component" value="Unassembled WGS sequence"/>
</dbReference>
<evidence type="ECO:0000256" key="1">
    <source>
        <dbReference type="ARBA" id="ARBA00022679"/>
    </source>
</evidence>
<evidence type="ECO:0000313" key="4">
    <source>
        <dbReference type="Proteomes" id="UP001603857"/>
    </source>
</evidence>
<dbReference type="Pfam" id="PF02458">
    <property type="entry name" value="Transferase"/>
    <property type="match status" value="1"/>
</dbReference>
<dbReference type="AlphaFoldDB" id="A0ABD1MHN5"/>
<dbReference type="Gene3D" id="3.30.559.10">
    <property type="entry name" value="Chloramphenicol acetyltransferase-like domain"/>
    <property type="match status" value="2"/>
</dbReference>
<dbReference type="InterPro" id="IPR051504">
    <property type="entry name" value="Plant_metabolite_acyltrans"/>
</dbReference>
<dbReference type="InterPro" id="IPR023213">
    <property type="entry name" value="CAT-like_dom_sf"/>
</dbReference>
<comment type="caution">
    <text evidence="3">The sequence shown here is derived from an EMBL/GenBank/DDBJ whole genome shotgun (WGS) entry which is preliminary data.</text>
</comment>
<dbReference type="EMBL" id="JBGMDY010000005">
    <property type="protein sequence ID" value="KAL2335340.1"/>
    <property type="molecule type" value="Genomic_DNA"/>
</dbReference>
<keyword evidence="1" id="KW-0808">Transferase</keyword>
<protein>
    <recommendedName>
        <fullName evidence="5">Anthocyanin acyltransferase</fullName>
    </recommendedName>
</protein>
<organism evidence="3 4">
    <name type="scientific">Flemingia macrophylla</name>
    <dbReference type="NCBI Taxonomy" id="520843"/>
    <lineage>
        <taxon>Eukaryota</taxon>
        <taxon>Viridiplantae</taxon>
        <taxon>Streptophyta</taxon>
        <taxon>Embryophyta</taxon>
        <taxon>Tracheophyta</taxon>
        <taxon>Spermatophyta</taxon>
        <taxon>Magnoliopsida</taxon>
        <taxon>eudicotyledons</taxon>
        <taxon>Gunneridae</taxon>
        <taxon>Pentapetalae</taxon>
        <taxon>rosids</taxon>
        <taxon>fabids</taxon>
        <taxon>Fabales</taxon>
        <taxon>Fabaceae</taxon>
        <taxon>Papilionoideae</taxon>
        <taxon>50 kb inversion clade</taxon>
        <taxon>NPAAA clade</taxon>
        <taxon>indigoferoid/millettioid clade</taxon>
        <taxon>Phaseoleae</taxon>
        <taxon>Flemingia</taxon>
    </lineage>
</organism>
<evidence type="ECO:0008006" key="5">
    <source>
        <dbReference type="Google" id="ProtNLM"/>
    </source>
</evidence>
<gene>
    <name evidence="3" type="ORF">Fmac_016553</name>
</gene>
<dbReference type="PANTHER" id="PTHR31625">
    <property type="match status" value="1"/>
</dbReference>
<accession>A0ABD1MHN5</accession>
<evidence type="ECO:0000313" key="3">
    <source>
        <dbReference type="EMBL" id="KAL2335340.1"/>
    </source>
</evidence>
<reference evidence="3 4" key="1">
    <citation type="submission" date="2024-08" db="EMBL/GenBank/DDBJ databases">
        <title>Insights into the chromosomal genome structure of Flemingia macrophylla.</title>
        <authorList>
            <person name="Ding Y."/>
            <person name="Zhao Y."/>
            <person name="Bi W."/>
            <person name="Wu M."/>
            <person name="Zhao G."/>
            <person name="Gong Y."/>
            <person name="Li W."/>
            <person name="Zhang P."/>
        </authorList>
    </citation>
    <scope>NUCLEOTIDE SEQUENCE [LARGE SCALE GENOMIC DNA]</scope>
    <source>
        <strain evidence="3">DYQJB</strain>
        <tissue evidence="3">Leaf</tissue>
    </source>
</reference>
<keyword evidence="2" id="KW-0012">Acyltransferase</keyword>
<evidence type="ECO:0000256" key="2">
    <source>
        <dbReference type="ARBA" id="ARBA00023315"/>
    </source>
</evidence>
<proteinExistence type="predicted"/>
<name>A0ABD1MHN5_9FABA</name>
<sequence>MDQHVDHCDEKVKVLEQCQVSPLAGCLPPTSLPLSFLDLPWLYCDTLQSIFFYDFPHSRDHFLQTLLPILKHSLSLTLQHFFPFVGTLVIPTKPHFPHILYSHGDSITLTVAESATDHFSRLVADTARDVRDSHPFVPVLPKPSTSQDGALLLRLMAIQLTIFPNSGYSICITFNHTVADGRSFLHFMKFWSSLCRSKCDSTCPQALPCLNREIIKDPKGLMLDCLEILWSSPKERIVKELPNVVDNNNKVRCVFVLSRDHVEKLKKWVFDECKSYELDSESFHISTFVVTSALMWVCLVRSEEPNDGNIFNNDEIYELLFLADCRNRGEFSIPSTYFGNCIVSRTVSLVRNKLIRDNGIVEAVVGIGSEVKGFQFDAMKNVESFMHASARPGPGPPNPLVIAGSPKIGSYETDFGWGKPKKCELLQIERSRTISLSDCKNDEGGVEVGLVLGRAQMSNFSAIFKEYIENIPLSLSKVGQGDKDVLK</sequence>